<reference evidence="2 3" key="1">
    <citation type="submission" date="2021-08" db="EMBL/GenBank/DDBJ databases">
        <authorList>
            <person name="Tuo L."/>
        </authorList>
    </citation>
    <scope>NUCLEOTIDE SEQUENCE [LARGE SCALE GENOMIC DNA]</scope>
    <source>
        <strain evidence="2 3">JCM 31229</strain>
    </source>
</reference>
<feature type="transmembrane region" description="Helical" evidence="1">
    <location>
        <begin position="175"/>
        <end position="200"/>
    </location>
</feature>
<keyword evidence="3" id="KW-1185">Reference proteome</keyword>
<dbReference type="Proteomes" id="UP000706039">
    <property type="component" value="Unassembled WGS sequence"/>
</dbReference>
<comment type="caution">
    <text evidence="2">The sequence shown here is derived from an EMBL/GenBank/DDBJ whole genome shotgun (WGS) entry which is preliminary data.</text>
</comment>
<feature type="transmembrane region" description="Helical" evidence="1">
    <location>
        <begin position="37"/>
        <end position="54"/>
    </location>
</feature>
<keyword evidence="1" id="KW-0812">Transmembrane</keyword>
<keyword evidence="1" id="KW-0472">Membrane</keyword>
<accession>A0ABS7PWC5</accession>
<dbReference type="SUPFAM" id="SSF103481">
    <property type="entry name" value="Multidrug resistance efflux transporter EmrE"/>
    <property type="match status" value="2"/>
</dbReference>
<name>A0ABS7PWC5_9SPHN</name>
<sequence length="290" mass="29459">MIRSGPATAIGAVAILLWASLATLSMGAAAYGPLQLMTAAFGIAFLAGALWLAATGRAALLDIRRLPRAFVIEAGLSLAGYHLLYFQGLRSAPAAEANLINYLWPLLIAVFADRSRILRTLPGALIGFAGVALLLYQPGGFARPEPGHAAALAAAIVWTRYSIRNVRYAAIPSEALIGIFGLVALIGGAALALGGAALPWPGTSQALIILAIGIGPFGIAFLAWDLGTKHGRVGLLGILAFAAPVLSTCLLVLTGHAAASGRLAIACLLVAAGAALAALAGRRPAPLPQA</sequence>
<dbReference type="RefSeq" id="WP_222992355.1">
    <property type="nucleotide sequence ID" value="NZ_JAINVV010000011.1"/>
</dbReference>
<feature type="transmembrane region" description="Helical" evidence="1">
    <location>
        <begin position="147"/>
        <end position="163"/>
    </location>
</feature>
<evidence type="ECO:0000256" key="1">
    <source>
        <dbReference type="SAM" id="Phobius"/>
    </source>
</evidence>
<dbReference type="InterPro" id="IPR037185">
    <property type="entry name" value="EmrE-like"/>
</dbReference>
<feature type="transmembrane region" description="Helical" evidence="1">
    <location>
        <begin position="124"/>
        <end position="141"/>
    </location>
</feature>
<proteinExistence type="predicted"/>
<evidence type="ECO:0000313" key="2">
    <source>
        <dbReference type="EMBL" id="MBY8825259.1"/>
    </source>
</evidence>
<evidence type="ECO:0000313" key="3">
    <source>
        <dbReference type="Proteomes" id="UP000706039"/>
    </source>
</evidence>
<keyword evidence="1" id="KW-1133">Transmembrane helix</keyword>
<gene>
    <name evidence="2" type="ORF">K7G82_23350</name>
</gene>
<organism evidence="2 3">
    <name type="scientific">Sphingomonas colocasiae</name>
    <dbReference type="NCBI Taxonomy" id="1848973"/>
    <lineage>
        <taxon>Bacteria</taxon>
        <taxon>Pseudomonadati</taxon>
        <taxon>Pseudomonadota</taxon>
        <taxon>Alphaproteobacteria</taxon>
        <taxon>Sphingomonadales</taxon>
        <taxon>Sphingomonadaceae</taxon>
        <taxon>Sphingomonas</taxon>
    </lineage>
</organism>
<dbReference type="EMBL" id="JAINVV010000011">
    <property type="protein sequence ID" value="MBY8825259.1"/>
    <property type="molecule type" value="Genomic_DNA"/>
</dbReference>
<protein>
    <submittedName>
        <fullName evidence="2">EamA family transporter</fullName>
    </submittedName>
</protein>
<feature type="transmembrane region" description="Helical" evidence="1">
    <location>
        <begin position="206"/>
        <end position="226"/>
    </location>
</feature>
<feature type="transmembrane region" description="Helical" evidence="1">
    <location>
        <begin position="233"/>
        <end position="253"/>
    </location>
</feature>
<feature type="transmembrane region" description="Helical" evidence="1">
    <location>
        <begin position="259"/>
        <end position="280"/>
    </location>
</feature>